<gene>
    <name evidence="2" type="ORF">AKAME5_002198600</name>
</gene>
<sequence length="80" mass="8463">MVDCLTQAPVPGPSSESTGEYYGKHDPADRDQEQGAEEIWKDADVVDVGVPAGRKLPGLPSCRATTHSDLVLRAVNADTA</sequence>
<organism evidence="2 3">
    <name type="scientific">Lates japonicus</name>
    <name type="common">Japanese lates</name>
    <dbReference type="NCBI Taxonomy" id="270547"/>
    <lineage>
        <taxon>Eukaryota</taxon>
        <taxon>Metazoa</taxon>
        <taxon>Chordata</taxon>
        <taxon>Craniata</taxon>
        <taxon>Vertebrata</taxon>
        <taxon>Euteleostomi</taxon>
        <taxon>Actinopterygii</taxon>
        <taxon>Neopterygii</taxon>
        <taxon>Teleostei</taxon>
        <taxon>Neoteleostei</taxon>
        <taxon>Acanthomorphata</taxon>
        <taxon>Carangaria</taxon>
        <taxon>Carangaria incertae sedis</taxon>
        <taxon>Centropomidae</taxon>
        <taxon>Lates</taxon>
    </lineage>
</organism>
<accession>A0AAD3RIR5</accession>
<feature type="region of interest" description="Disordered" evidence="1">
    <location>
        <begin position="1"/>
        <end position="34"/>
    </location>
</feature>
<dbReference type="AlphaFoldDB" id="A0AAD3RIR5"/>
<evidence type="ECO:0000313" key="3">
    <source>
        <dbReference type="Proteomes" id="UP001279410"/>
    </source>
</evidence>
<name>A0AAD3RIR5_LATJO</name>
<feature type="compositionally biased region" description="Basic and acidic residues" evidence="1">
    <location>
        <begin position="22"/>
        <end position="34"/>
    </location>
</feature>
<protein>
    <submittedName>
        <fullName evidence="2">Diphthine methyl ester synthase</fullName>
    </submittedName>
</protein>
<dbReference type="EMBL" id="BRZM01000407">
    <property type="protein sequence ID" value="GLD70668.1"/>
    <property type="molecule type" value="Genomic_DNA"/>
</dbReference>
<evidence type="ECO:0000256" key="1">
    <source>
        <dbReference type="SAM" id="MobiDB-lite"/>
    </source>
</evidence>
<evidence type="ECO:0000313" key="2">
    <source>
        <dbReference type="EMBL" id="GLD70668.1"/>
    </source>
</evidence>
<dbReference type="Proteomes" id="UP001279410">
    <property type="component" value="Unassembled WGS sequence"/>
</dbReference>
<proteinExistence type="predicted"/>
<comment type="caution">
    <text evidence="2">The sequence shown here is derived from an EMBL/GenBank/DDBJ whole genome shotgun (WGS) entry which is preliminary data.</text>
</comment>
<keyword evidence="3" id="KW-1185">Reference proteome</keyword>
<reference evidence="2" key="1">
    <citation type="submission" date="2022-08" db="EMBL/GenBank/DDBJ databases">
        <title>Genome sequencing of akame (Lates japonicus).</title>
        <authorList>
            <person name="Hashiguchi Y."/>
            <person name="Takahashi H."/>
        </authorList>
    </citation>
    <scope>NUCLEOTIDE SEQUENCE</scope>
    <source>
        <strain evidence="2">Kochi</strain>
    </source>
</reference>